<evidence type="ECO:0000313" key="1">
    <source>
        <dbReference type="EnsemblMetazoa" id="RPRC005418-PA"/>
    </source>
</evidence>
<dbReference type="EnsemblMetazoa" id="RPRC005418-RA">
    <property type="protein sequence ID" value="RPRC005418-PA"/>
    <property type="gene ID" value="RPRC005418"/>
</dbReference>
<dbReference type="EMBL" id="ACPB03031571">
    <property type="status" value="NOT_ANNOTATED_CDS"/>
    <property type="molecule type" value="Genomic_DNA"/>
</dbReference>
<dbReference type="AlphaFoldDB" id="T1HMZ4"/>
<sequence>MPGFRLRVRQRWMVLIALVLAAAAGVGLPIALKIQAGASFEERLEIASRLLQEVPLIDGLEKIYN</sequence>
<dbReference type="VEuPathDB" id="VectorBase:RPRC005418"/>
<proteinExistence type="predicted"/>
<evidence type="ECO:0000313" key="2">
    <source>
        <dbReference type="Proteomes" id="UP000015103"/>
    </source>
</evidence>
<reference evidence="1" key="1">
    <citation type="submission" date="2015-05" db="UniProtKB">
        <authorList>
            <consortium name="EnsemblMetazoa"/>
        </authorList>
    </citation>
    <scope>IDENTIFICATION</scope>
</reference>
<accession>T1HMZ4</accession>
<organism evidence="1 2">
    <name type="scientific">Rhodnius prolixus</name>
    <name type="common">Triatomid bug</name>
    <dbReference type="NCBI Taxonomy" id="13249"/>
    <lineage>
        <taxon>Eukaryota</taxon>
        <taxon>Metazoa</taxon>
        <taxon>Ecdysozoa</taxon>
        <taxon>Arthropoda</taxon>
        <taxon>Hexapoda</taxon>
        <taxon>Insecta</taxon>
        <taxon>Pterygota</taxon>
        <taxon>Neoptera</taxon>
        <taxon>Paraneoptera</taxon>
        <taxon>Hemiptera</taxon>
        <taxon>Heteroptera</taxon>
        <taxon>Panheteroptera</taxon>
        <taxon>Cimicomorpha</taxon>
        <taxon>Reduviidae</taxon>
        <taxon>Triatominae</taxon>
        <taxon>Rhodnius</taxon>
    </lineage>
</organism>
<dbReference type="HOGENOM" id="CLU_2852456_0_0_1"/>
<dbReference type="STRING" id="13249.T1HMZ4"/>
<dbReference type="Proteomes" id="UP000015103">
    <property type="component" value="Unassembled WGS sequence"/>
</dbReference>
<name>T1HMZ4_RHOPR</name>
<dbReference type="InParanoid" id="T1HMZ4"/>
<protein>
    <submittedName>
        <fullName evidence="1">Uncharacterized protein</fullName>
    </submittedName>
</protein>
<keyword evidence="2" id="KW-1185">Reference proteome</keyword>